<keyword evidence="3" id="KW-1185">Reference proteome</keyword>
<feature type="region of interest" description="Disordered" evidence="1">
    <location>
        <begin position="36"/>
        <end position="83"/>
    </location>
</feature>
<sequence>MASPQREADISYNSLMVAVPLGPECNHHVARTRLNSCNPHHSSDLEIGSSSPPSSPRAPATHLAQNTRELPLPSSSRVANTGARRCRVESTLLQSPARAGHSVCMRHIFERTEQEPHDVMYPTLPNVSSPMSPLRRQRATMDDYVIRDRPNPPRQHLPPHMNATAAFSQPHLSGVVGQTASRPVSESWSDDSSYLKVGSRCNPTDVTGSPAGRVHEWLLAICDNDTKDRANDLDED</sequence>
<comment type="caution">
    <text evidence="2">The sequence shown here is derived from an EMBL/GenBank/DDBJ whole genome shotgun (WGS) entry which is preliminary data.</text>
</comment>
<proteinExistence type="predicted"/>
<name>A0A8H7J844_9PLEO</name>
<feature type="compositionally biased region" description="Polar residues" evidence="1">
    <location>
        <begin position="63"/>
        <end position="79"/>
    </location>
</feature>
<dbReference type="OrthoDB" id="3801515at2759"/>
<reference evidence="2" key="2">
    <citation type="submission" date="2020-09" db="EMBL/GenBank/DDBJ databases">
        <title>Reference genome assembly for Australian Ascochyta lentis isolate Al4.</title>
        <authorList>
            <person name="Lee R.C."/>
            <person name="Farfan-Caceres L.M."/>
            <person name="Debler J.W."/>
            <person name="Williams A.H."/>
            <person name="Henares B.M."/>
        </authorList>
    </citation>
    <scope>NUCLEOTIDE SEQUENCE</scope>
    <source>
        <strain evidence="2">Al4</strain>
    </source>
</reference>
<evidence type="ECO:0000313" key="2">
    <source>
        <dbReference type="EMBL" id="KAF9698669.1"/>
    </source>
</evidence>
<accession>A0A8H7J844</accession>
<reference evidence="2" key="1">
    <citation type="submission" date="2018-12" db="EMBL/GenBank/DDBJ databases">
        <authorList>
            <person name="Syme R.A."/>
            <person name="Farfan-Caceres L."/>
            <person name="Lichtenzveig J."/>
        </authorList>
    </citation>
    <scope>NUCLEOTIDE SEQUENCE</scope>
    <source>
        <strain evidence="2">Al4</strain>
    </source>
</reference>
<dbReference type="EMBL" id="RZGK01000005">
    <property type="protein sequence ID" value="KAF9698669.1"/>
    <property type="molecule type" value="Genomic_DNA"/>
</dbReference>
<protein>
    <submittedName>
        <fullName evidence="2">Uncharacterized protein</fullName>
    </submittedName>
</protein>
<gene>
    <name evidence="2" type="ORF">EKO04_003005</name>
</gene>
<dbReference type="AlphaFoldDB" id="A0A8H7J844"/>
<dbReference type="Proteomes" id="UP000651452">
    <property type="component" value="Unassembled WGS sequence"/>
</dbReference>
<evidence type="ECO:0000313" key="3">
    <source>
        <dbReference type="Proteomes" id="UP000651452"/>
    </source>
</evidence>
<organism evidence="2 3">
    <name type="scientific">Ascochyta lentis</name>
    <dbReference type="NCBI Taxonomy" id="205686"/>
    <lineage>
        <taxon>Eukaryota</taxon>
        <taxon>Fungi</taxon>
        <taxon>Dikarya</taxon>
        <taxon>Ascomycota</taxon>
        <taxon>Pezizomycotina</taxon>
        <taxon>Dothideomycetes</taxon>
        <taxon>Pleosporomycetidae</taxon>
        <taxon>Pleosporales</taxon>
        <taxon>Pleosporineae</taxon>
        <taxon>Didymellaceae</taxon>
        <taxon>Ascochyta</taxon>
    </lineage>
</organism>
<evidence type="ECO:0000256" key="1">
    <source>
        <dbReference type="SAM" id="MobiDB-lite"/>
    </source>
</evidence>